<feature type="non-terminal residue" evidence="1">
    <location>
        <position position="136"/>
    </location>
</feature>
<feature type="non-terminal residue" evidence="1">
    <location>
        <position position="1"/>
    </location>
</feature>
<organism evidence="1">
    <name type="scientific">marine metagenome</name>
    <dbReference type="NCBI Taxonomy" id="408172"/>
    <lineage>
        <taxon>unclassified sequences</taxon>
        <taxon>metagenomes</taxon>
        <taxon>ecological metagenomes</taxon>
    </lineage>
</organism>
<protein>
    <submittedName>
        <fullName evidence="1">Uncharacterized protein</fullName>
    </submittedName>
</protein>
<accession>A0A383EMQ0</accession>
<dbReference type="PROSITE" id="PS51257">
    <property type="entry name" value="PROKAR_LIPOPROTEIN"/>
    <property type="match status" value="1"/>
</dbReference>
<reference evidence="1" key="1">
    <citation type="submission" date="2018-05" db="EMBL/GenBank/DDBJ databases">
        <authorList>
            <person name="Lanie J.A."/>
            <person name="Ng W.-L."/>
            <person name="Kazmierczak K.M."/>
            <person name="Andrzejewski T.M."/>
            <person name="Davidsen T.M."/>
            <person name="Wayne K.J."/>
            <person name="Tettelin H."/>
            <person name="Glass J.I."/>
            <person name="Rusch D."/>
            <person name="Podicherti R."/>
            <person name="Tsui H.-C.T."/>
            <person name="Winkler M.E."/>
        </authorList>
    </citation>
    <scope>NUCLEOTIDE SEQUENCE</scope>
</reference>
<dbReference type="AlphaFoldDB" id="A0A383EMQ0"/>
<evidence type="ECO:0000313" key="1">
    <source>
        <dbReference type="EMBL" id="SVE58137.1"/>
    </source>
</evidence>
<dbReference type="EMBL" id="UINC01227313">
    <property type="protein sequence ID" value="SVE58137.1"/>
    <property type="molecule type" value="Genomic_DNA"/>
</dbReference>
<gene>
    <name evidence="1" type="ORF">METZ01_LOCUS510991</name>
</gene>
<name>A0A383EMQ0_9ZZZZ</name>
<sequence length="136" mass="14323">MYTLKIANSFIIIIVFILSITSCTKQQDNIFNSDDNDNNVCIYLDGNELKYNTEIPIAGFQFNHNGCVISASGGDASSSGFTISSSESAVLAFSFTGSTISSGSGTLVILEGDVTQGCLSDFVFSDSEGGSIDVDI</sequence>
<proteinExistence type="predicted"/>